<dbReference type="Gene3D" id="2.40.420.20">
    <property type="match status" value="1"/>
</dbReference>
<dbReference type="Proteomes" id="UP000199548">
    <property type="component" value="Unassembled WGS sequence"/>
</dbReference>
<reference evidence="5 6" key="1">
    <citation type="submission" date="2016-10" db="EMBL/GenBank/DDBJ databases">
        <authorList>
            <person name="de Groot N.N."/>
        </authorList>
    </citation>
    <scope>NUCLEOTIDE SEQUENCE [LARGE SCALE GENOMIC DNA]</scope>
    <source>
        <strain evidence="5 6">LMG 23650</strain>
    </source>
</reference>
<keyword evidence="6" id="KW-1185">Reference proteome</keyword>
<proteinExistence type="inferred from homology"/>
<dbReference type="Gene3D" id="2.40.30.170">
    <property type="match status" value="1"/>
</dbReference>
<dbReference type="Gene3D" id="1.10.287.470">
    <property type="entry name" value="Helix hairpin bin"/>
    <property type="match status" value="1"/>
</dbReference>
<dbReference type="EMBL" id="FOQU01000001">
    <property type="protein sequence ID" value="SFI02676.1"/>
    <property type="molecule type" value="Genomic_DNA"/>
</dbReference>
<keyword evidence="2" id="KW-0472">Membrane</keyword>
<feature type="transmembrane region" description="Helical" evidence="2">
    <location>
        <begin position="20"/>
        <end position="40"/>
    </location>
</feature>
<gene>
    <name evidence="5" type="ORF">SAMN05192543_1011104</name>
</gene>
<dbReference type="AlphaFoldDB" id="A0A1I3EUN4"/>
<sequence length="391" mass="42158">MSDTDRFPTQGSTSLRTYTIVAAIGFIAILAVGTAIRLAARDDLHKQTIANQTLTVNVIRPGGSAADALVLPGRLQAWNQAPVYSRTNGYLRRWYVDIGQPVRAGQLLAEVDTPEVDQQLNAARAALATADAQLDLARSTSARWGRLLAQEAVSQQDADERRGDFAARVAMRNEAAANVQRLQTLTSFKRIVAPFDGIVTSRSTDIGALIVAGTTTTQPLFTISDVSHLRIYVSVPEAYASTMRDGLTARFAVSDHPHRTFEAALARSADSVDPASGSMLVQLVYDNSAGLLKPGAYAQVTFDLNRDKHRAVGAVRIPVSSLLFRREGTAVAIANPQGRVKVQPIVIQTDFGSELEVTGLKPDDNVIDNPPEDIRTDDQVKIVRAGRPGHA</sequence>
<feature type="domain" description="CusB-like beta-barrel" evidence="4">
    <location>
        <begin position="233"/>
        <end position="303"/>
    </location>
</feature>
<dbReference type="Pfam" id="PF25917">
    <property type="entry name" value="BSH_RND"/>
    <property type="match status" value="1"/>
</dbReference>
<evidence type="ECO:0000313" key="5">
    <source>
        <dbReference type="EMBL" id="SFI02676.1"/>
    </source>
</evidence>
<evidence type="ECO:0000313" key="6">
    <source>
        <dbReference type="Proteomes" id="UP000199548"/>
    </source>
</evidence>
<dbReference type="PANTHER" id="PTHR30469">
    <property type="entry name" value="MULTIDRUG RESISTANCE PROTEIN MDTA"/>
    <property type="match status" value="1"/>
</dbReference>
<keyword evidence="2" id="KW-1133">Transmembrane helix</keyword>
<dbReference type="OrthoDB" id="9806939at2"/>
<dbReference type="RefSeq" id="WP_091008481.1">
    <property type="nucleotide sequence ID" value="NZ_CP041743.1"/>
</dbReference>
<evidence type="ECO:0000256" key="1">
    <source>
        <dbReference type="ARBA" id="ARBA00009477"/>
    </source>
</evidence>
<dbReference type="InterPro" id="IPR058792">
    <property type="entry name" value="Beta-barrel_RND_2"/>
</dbReference>
<evidence type="ECO:0000256" key="2">
    <source>
        <dbReference type="SAM" id="Phobius"/>
    </source>
</evidence>
<dbReference type="PANTHER" id="PTHR30469:SF37">
    <property type="entry name" value="RAGD PROTEIN"/>
    <property type="match status" value="1"/>
</dbReference>
<evidence type="ECO:0000259" key="4">
    <source>
        <dbReference type="Pfam" id="PF25954"/>
    </source>
</evidence>
<dbReference type="SUPFAM" id="SSF111369">
    <property type="entry name" value="HlyD-like secretion proteins"/>
    <property type="match status" value="1"/>
</dbReference>
<feature type="domain" description="Multidrug resistance protein MdtA-like barrel-sandwich hybrid" evidence="3">
    <location>
        <begin position="79"/>
        <end position="217"/>
    </location>
</feature>
<name>A0A1I3EUN4_9BURK</name>
<dbReference type="NCBIfam" id="TIGR01730">
    <property type="entry name" value="RND_mfp"/>
    <property type="match status" value="1"/>
</dbReference>
<dbReference type="GO" id="GO:1990281">
    <property type="term" value="C:efflux pump complex"/>
    <property type="evidence" value="ECO:0007669"/>
    <property type="project" value="TreeGrafter"/>
</dbReference>
<dbReference type="Gene3D" id="2.40.50.100">
    <property type="match status" value="1"/>
</dbReference>
<dbReference type="STRING" id="420953.SAMN05192543_1011104"/>
<evidence type="ECO:0000259" key="3">
    <source>
        <dbReference type="Pfam" id="PF25917"/>
    </source>
</evidence>
<protein>
    <submittedName>
        <fullName evidence="5">RND family efflux transporter, MFP subunit</fullName>
    </submittedName>
</protein>
<dbReference type="InterPro" id="IPR058625">
    <property type="entry name" value="MdtA-like_BSH"/>
</dbReference>
<dbReference type="GO" id="GO:0015562">
    <property type="term" value="F:efflux transmembrane transporter activity"/>
    <property type="evidence" value="ECO:0007669"/>
    <property type="project" value="TreeGrafter"/>
</dbReference>
<keyword evidence="2" id="KW-0812">Transmembrane</keyword>
<dbReference type="Pfam" id="PF25954">
    <property type="entry name" value="Beta-barrel_RND_2"/>
    <property type="match status" value="1"/>
</dbReference>
<comment type="similarity">
    <text evidence="1">Belongs to the membrane fusion protein (MFP) (TC 8.A.1) family.</text>
</comment>
<accession>A0A1I3EUN4</accession>
<dbReference type="InterPro" id="IPR006143">
    <property type="entry name" value="RND_pump_MFP"/>
</dbReference>
<organism evidence="5 6">
    <name type="scientific">Paraburkholderia megapolitana</name>
    <dbReference type="NCBI Taxonomy" id="420953"/>
    <lineage>
        <taxon>Bacteria</taxon>
        <taxon>Pseudomonadati</taxon>
        <taxon>Pseudomonadota</taxon>
        <taxon>Betaproteobacteria</taxon>
        <taxon>Burkholderiales</taxon>
        <taxon>Burkholderiaceae</taxon>
        <taxon>Paraburkholderia</taxon>
    </lineage>
</organism>